<sequence length="206" mass="24221">MPSPIVHLNVIQNVSKRLSIPMTSDLLLGSISPDAIHMRPNQTWADKAVTHFYDIADDDYVEAILQAKQIITGVTQDFKLGYLIHLYTDYLWREIIYAPYFHARKERMERLELHALYYRDMQRIDDLLKGQVLPLSADLKQAIAMPVCPLLSRDEVEQWRLKVLKQDLEKDKQGDTELEAFYMTDILLFIERCCQQIVTYFHLFED</sequence>
<protein>
    <recommendedName>
        <fullName evidence="3">Phospholipase C/D domain-containing protein</fullName>
    </recommendedName>
</protein>
<evidence type="ECO:0000313" key="1">
    <source>
        <dbReference type="EMBL" id="MTK20617.1"/>
    </source>
</evidence>
<dbReference type="OrthoDB" id="9810012at2"/>
<dbReference type="Proteomes" id="UP000487649">
    <property type="component" value="Unassembled WGS sequence"/>
</dbReference>
<organism evidence="1 2">
    <name type="scientific">Turicibacter sanguinis</name>
    <dbReference type="NCBI Taxonomy" id="154288"/>
    <lineage>
        <taxon>Bacteria</taxon>
        <taxon>Bacillati</taxon>
        <taxon>Bacillota</taxon>
        <taxon>Erysipelotrichia</taxon>
        <taxon>Erysipelotrichales</taxon>
        <taxon>Turicibacteraceae</taxon>
        <taxon>Turicibacter</taxon>
    </lineage>
</organism>
<dbReference type="RefSeq" id="WP_006784727.1">
    <property type="nucleotide sequence ID" value="NZ_CABJBH010000018.1"/>
</dbReference>
<reference evidence="1 2" key="1">
    <citation type="journal article" date="2019" name="Nat. Med.">
        <title>A library of human gut bacterial isolates paired with longitudinal multiomics data enables mechanistic microbiome research.</title>
        <authorList>
            <person name="Poyet M."/>
            <person name="Groussin M."/>
            <person name="Gibbons S.M."/>
            <person name="Avila-Pacheco J."/>
            <person name="Jiang X."/>
            <person name="Kearney S.M."/>
            <person name="Perrotta A.R."/>
            <person name="Berdy B."/>
            <person name="Zhao S."/>
            <person name="Lieberman T.D."/>
            <person name="Swanson P.K."/>
            <person name="Smith M."/>
            <person name="Roesemann S."/>
            <person name="Alexander J.E."/>
            <person name="Rich S.A."/>
            <person name="Livny J."/>
            <person name="Vlamakis H."/>
            <person name="Clish C."/>
            <person name="Bullock K."/>
            <person name="Deik A."/>
            <person name="Scott J."/>
            <person name="Pierce K.A."/>
            <person name="Xavier R.J."/>
            <person name="Alm E.J."/>
        </authorList>
    </citation>
    <scope>NUCLEOTIDE SEQUENCE [LARGE SCALE GENOMIC DNA]</scope>
    <source>
        <strain evidence="1 2">BIOML-A198</strain>
    </source>
</reference>
<comment type="caution">
    <text evidence="1">The sequence shown here is derived from an EMBL/GenBank/DDBJ whole genome shotgun (WGS) entry which is preliminary data.</text>
</comment>
<dbReference type="EMBL" id="WMQE01000006">
    <property type="protein sequence ID" value="MTK20617.1"/>
    <property type="molecule type" value="Genomic_DNA"/>
</dbReference>
<name>A0A9X4XFS1_9FIRM</name>
<dbReference type="AlphaFoldDB" id="A0A9X4XFS1"/>
<dbReference type="GeneID" id="60059808"/>
<gene>
    <name evidence="1" type="ORF">GMA92_04085</name>
</gene>
<evidence type="ECO:0000313" key="2">
    <source>
        <dbReference type="Proteomes" id="UP000487649"/>
    </source>
</evidence>
<accession>A0A9X4XFS1</accession>
<proteinExistence type="predicted"/>
<evidence type="ECO:0008006" key="3">
    <source>
        <dbReference type="Google" id="ProtNLM"/>
    </source>
</evidence>